<dbReference type="GO" id="GO:0003700">
    <property type="term" value="F:DNA-binding transcription factor activity"/>
    <property type="evidence" value="ECO:0007669"/>
    <property type="project" value="TreeGrafter"/>
</dbReference>
<evidence type="ECO:0000313" key="4">
    <source>
        <dbReference type="EMBL" id="AQZ51603.1"/>
    </source>
</evidence>
<dbReference type="Pfam" id="PF14246">
    <property type="entry name" value="TetR_C_7"/>
    <property type="match status" value="1"/>
</dbReference>
<dbReference type="GO" id="GO:0000976">
    <property type="term" value="F:transcription cis-regulatory region binding"/>
    <property type="evidence" value="ECO:0007669"/>
    <property type="project" value="TreeGrafter"/>
</dbReference>
<gene>
    <name evidence="4" type="ORF">Mame_02268</name>
</gene>
<feature type="DNA-binding region" description="H-T-H motif" evidence="2">
    <location>
        <begin position="38"/>
        <end position="57"/>
    </location>
</feature>
<name>A0A1U9Z1N1_9HYPH</name>
<proteinExistence type="predicted"/>
<dbReference type="Proteomes" id="UP000191135">
    <property type="component" value="Chromosome"/>
</dbReference>
<dbReference type="PROSITE" id="PS50977">
    <property type="entry name" value="HTH_TETR_2"/>
    <property type="match status" value="1"/>
</dbReference>
<evidence type="ECO:0000256" key="1">
    <source>
        <dbReference type="ARBA" id="ARBA00023125"/>
    </source>
</evidence>
<dbReference type="Gene3D" id="1.10.10.60">
    <property type="entry name" value="Homeodomain-like"/>
    <property type="match status" value="1"/>
</dbReference>
<dbReference type="PRINTS" id="PR00455">
    <property type="entry name" value="HTHTETR"/>
</dbReference>
<sequence length="211" mass="23124">MKVWPDGHPKGKAMARRQRDILDAARACFVQTGYGGTSMDAIAAAADISLMTLYRHAESKDDLFAATISDACRATDDVERRYFESLIALPFRELLVTSGIHMQAKFFRPDNIALMRLVIAESSVFPHLLQLAYEGIPGHFESLAAIIISAKCDADDEDIAEAARLYIDCLLGGEVLRLLLGQGERPDADQRRRAERAADVVLGMLEAGPAC</sequence>
<keyword evidence="1 2" id="KW-0238">DNA-binding</keyword>
<dbReference type="RefSeq" id="WP_018063802.1">
    <property type="nucleotide sequence ID" value="NZ_AQWH01000004.1"/>
</dbReference>
<keyword evidence="5" id="KW-1185">Reference proteome</keyword>
<evidence type="ECO:0000313" key="5">
    <source>
        <dbReference type="Proteomes" id="UP000191135"/>
    </source>
</evidence>
<dbReference type="AlphaFoldDB" id="A0A1U9Z1N1"/>
<evidence type="ECO:0000256" key="2">
    <source>
        <dbReference type="PROSITE-ProRule" id="PRU00335"/>
    </source>
</evidence>
<dbReference type="InterPro" id="IPR009057">
    <property type="entry name" value="Homeodomain-like_sf"/>
</dbReference>
<dbReference type="Pfam" id="PF00440">
    <property type="entry name" value="TetR_N"/>
    <property type="match status" value="1"/>
</dbReference>
<dbReference type="Gene3D" id="1.10.357.10">
    <property type="entry name" value="Tetracycline Repressor, domain 2"/>
    <property type="match status" value="1"/>
</dbReference>
<organism evidence="4 5">
    <name type="scientific">Martelella mediterranea DSM 17316</name>
    <dbReference type="NCBI Taxonomy" id="1122214"/>
    <lineage>
        <taxon>Bacteria</taxon>
        <taxon>Pseudomonadati</taxon>
        <taxon>Pseudomonadota</taxon>
        <taxon>Alphaproteobacteria</taxon>
        <taxon>Hyphomicrobiales</taxon>
        <taxon>Aurantimonadaceae</taxon>
        <taxon>Martelella</taxon>
    </lineage>
</organism>
<dbReference type="OrthoDB" id="5292901at2"/>
<accession>A0A1U9Z1N1</accession>
<dbReference type="KEGG" id="mmed:Mame_02268"/>
<dbReference type="PANTHER" id="PTHR30055">
    <property type="entry name" value="HTH-TYPE TRANSCRIPTIONAL REGULATOR RUTR"/>
    <property type="match status" value="1"/>
</dbReference>
<feature type="domain" description="HTH tetR-type" evidence="3">
    <location>
        <begin position="15"/>
        <end position="75"/>
    </location>
</feature>
<protein>
    <submittedName>
        <fullName evidence="4">DNA-binding transcriptional repressor AcrR</fullName>
    </submittedName>
</protein>
<dbReference type="STRING" id="1122214.Mame_02268"/>
<dbReference type="SUPFAM" id="SSF46689">
    <property type="entry name" value="Homeodomain-like"/>
    <property type="match status" value="1"/>
</dbReference>
<reference evidence="4 5" key="1">
    <citation type="submission" date="2017-03" db="EMBL/GenBank/DDBJ databases">
        <title>Foreign affairs: Plasmid Transfer between Roseobacters and Rhizobia.</title>
        <authorList>
            <person name="Bartling P."/>
            <person name="Bunk B."/>
            <person name="Overmann J."/>
            <person name="Brinkmann H."/>
            <person name="Petersen J."/>
        </authorList>
    </citation>
    <scope>NUCLEOTIDE SEQUENCE [LARGE SCALE GENOMIC DNA]</scope>
    <source>
        <strain evidence="4 5">MACL11</strain>
    </source>
</reference>
<dbReference type="eggNOG" id="COG1309">
    <property type="taxonomic scope" value="Bacteria"/>
</dbReference>
<dbReference type="PANTHER" id="PTHR30055:SF146">
    <property type="entry name" value="HTH-TYPE TRANSCRIPTIONAL DUAL REGULATOR CECR"/>
    <property type="match status" value="1"/>
</dbReference>
<dbReference type="InterPro" id="IPR039536">
    <property type="entry name" value="TetR_C_Proteobacteria"/>
</dbReference>
<dbReference type="EMBL" id="CP020330">
    <property type="protein sequence ID" value="AQZ51603.1"/>
    <property type="molecule type" value="Genomic_DNA"/>
</dbReference>
<dbReference type="InterPro" id="IPR001647">
    <property type="entry name" value="HTH_TetR"/>
</dbReference>
<evidence type="ECO:0000259" key="3">
    <source>
        <dbReference type="PROSITE" id="PS50977"/>
    </source>
</evidence>
<dbReference type="InterPro" id="IPR050109">
    <property type="entry name" value="HTH-type_TetR-like_transc_reg"/>
</dbReference>